<keyword evidence="3" id="KW-1185">Reference proteome</keyword>
<sequence length="140" mass="15349">MKVILLFALFGVSFCQDSKCTVEPLSEPNDGNCLAQAVKELGTFYQAFVDMCCAAAAKGTMTDDDIRATAKQFVITLNCLGCQIGRYFGEEETFQTLIDKIGDKGTDIVVLVHQILVSLHVYSVHFCLFISSKLIPAIAR</sequence>
<reference evidence="2" key="1">
    <citation type="submission" date="2023-05" db="EMBL/GenBank/DDBJ databases">
        <authorList>
            <person name="Stuckert A."/>
        </authorList>
    </citation>
    <scope>NUCLEOTIDE SEQUENCE</scope>
</reference>
<comment type="caution">
    <text evidence="2">The sequence shown here is derived from an EMBL/GenBank/DDBJ whole genome shotgun (WGS) entry which is preliminary data.</text>
</comment>
<organism evidence="2 3">
    <name type="scientific">Staurois parvus</name>
    <dbReference type="NCBI Taxonomy" id="386267"/>
    <lineage>
        <taxon>Eukaryota</taxon>
        <taxon>Metazoa</taxon>
        <taxon>Chordata</taxon>
        <taxon>Craniata</taxon>
        <taxon>Vertebrata</taxon>
        <taxon>Euteleostomi</taxon>
        <taxon>Amphibia</taxon>
        <taxon>Batrachia</taxon>
        <taxon>Anura</taxon>
        <taxon>Neobatrachia</taxon>
        <taxon>Ranoidea</taxon>
        <taxon>Ranidae</taxon>
        <taxon>Staurois</taxon>
    </lineage>
</organism>
<gene>
    <name evidence="2" type="ORF">SPARVUS_LOCUS14846270</name>
</gene>
<dbReference type="Proteomes" id="UP001162483">
    <property type="component" value="Unassembled WGS sequence"/>
</dbReference>
<feature type="chain" id="PRO_5045509429" evidence="1">
    <location>
        <begin position="16"/>
        <end position="140"/>
    </location>
</feature>
<evidence type="ECO:0000313" key="3">
    <source>
        <dbReference type="Proteomes" id="UP001162483"/>
    </source>
</evidence>
<proteinExistence type="predicted"/>
<evidence type="ECO:0000256" key="1">
    <source>
        <dbReference type="SAM" id="SignalP"/>
    </source>
</evidence>
<dbReference type="EMBL" id="CATNWA010019433">
    <property type="protein sequence ID" value="CAI9613185.1"/>
    <property type="molecule type" value="Genomic_DNA"/>
</dbReference>
<protein>
    <submittedName>
        <fullName evidence="2">Uncharacterized protein</fullName>
    </submittedName>
</protein>
<evidence type="ECO:0000313" key="2">
    <source>
        <dbReference type="EMBL" id="CAI9613185.1"/>
    </source>
</evidence>
<keyword evidence="1" id="KW-0732">Signal</keyword>
<feature type="signal peptide" evidence="1">
    <location>
        <begin position="1"/>
        <end position="15"/>
    </location>
</feature>
<accession>A0ABN9GYM1</accession>
<name>A0ABN9GYM1_9NEOB</name>